<comment type="caution">
    <text evidence="2">The sequence shown here is derived from an EMBL/GenBank/DDBJ whole genome shotgun (WGS) entry which is preliminary data.</text>
</comment>
<evidence type="ECO:0000313" key="2">
    <source>
        <dbReference type="EMBL" id="MFD0785507.1"/>
    </source>
</evidence>
<keyword evidence="3" id="KW-1185">Reference proteome</keyword>
<evidence type="ECO:0000256" key="1">
    <source>
        <dbReference type="SAM" id="MobiDB-lite"/>
    </source>
</evidence>
<protein>
    <submittedName>
        <fullName evidence="2">Uncharacterized protein</fullName>
    </submittedName>
</protein>
<sequence length="554" mass="57974">MSTVAPANFGSRNGGASAPPPGTLPPGVSERLGECDKAQTRLLGRGGGQPIEVTAPWAGDRHTLGVMAIPGESVSELAARIVADPEFRRGTDPVDSITLLSSTGVGADLVLALAGQGAGVRVYEASTSLVTDPEFAITDGGHWVIHGGLTTTHELTITYELIRAQQAGLVYAEAPAAVPGAGIPIDDRAQTLALLDRVFTEVSAQPDGILDLTGAARTLAQAERPALLWSGLMRLLRGRLGQVRTLVDMYRDAQTGEWHTVTLPIEVRRLFTAIGQHSLDADRGRREVDFNHPDRLLSGPATERPATQETLATWLAESAVDRIALGKPLAAANATGETTELQRAVIDRLRGLGVSAQDSRTWADLMINGTRDPELPAQITVAAEQEPDEAGEEPGPGLADPATVAVPLGGGVHQVLREVLADQPAALHAGYDVAAHYLHDTTGTPVSAADAAELATMSSPVATLVEVIALGHLTLQGLLNPERTPPATSRQPLSVLVAAAGPDLRRFLATHEDVIRQALAGTLAPPSADTSLWETPVAESVTLGDVLHGLLNPE</sequence>
<organism evidence="2 3">
    <name type="scientific">Micromonospora azadirachtae</name>
    <dbReference type="NCBI Taxonomy" id="1970735"/>
    <lineage>
        <taxon>Bacteria</taxon>
        <taxon>Bacillati</taxon>
        <taxon>Actinomycetota</taxon>
        <taxon>Actinomycetes</taxon>
        <taxon>Micromonosporales</taxon>
        <taxon>Micromonosporaceae</taxon>
        <taxon>Micromonospora</taxon>
    </lineage>
</organism>
<dbReference type="EMBL" id="JBHTHM010000853">
    <property type="protein sequence ID" value="MFD0785507.1"/>
    <property type="molecule type" value="Genomic_DNA"/>
</dbReference>
<feature type="region of interest" description="Disordered" evidence="1">
    <location>
        <begin position="1"/>
        <end position="28"/>
    </location>
</feature>
<reference evidence="3" key="1">
    <citation type="journal article" date="2019" name="Int. J. Syst. Evol. Microbiol.">
        <title>The Global Catalogue of Microorganisms (GCM) 10K type strain sequencing project: providing services to taxonomists for standard genome sequencing and annotation.</title>
        <authorList>
            <consortium name="The Broad Institute Genomics Platform"/>
            <consortium name="The Broad Institute Genome Sequencing Center for Infectious Disease"/>
            <person name="Wu L."/>
            <person name="Ma J."/>
        </authorList>
    </citation>
    <scope>NUCLEOTIDE SEQUENCE [LARGE SCALE GENOMIC DNA]</scope>
    <source>
        <strain evidence="3">JCM 32148</strain>
    </source>
</reference>
<proteinExistence type="predicted"/>
<gene>
    <name evidence="2" type="ORF">ACFQZ8_16490</name>
</gene>
<accession>A0ABW3A3V6</accession>
<name>A0ABW3A3V6_9ACTN</name>
<evidence type="ECO:0000313" key="3">
    <source>
        <dbReference type="Proteomes" id="UP001597053"/>
    </source>
</evidence>
<feature type="non-terminal residue" evidence="2">
    <location>
        <position position="554"/>
    </location>
</feature>
<dbReference type="Proteomes" id="UP001597053">
    <property type="component" value="Unassembled WGS sequence"/>
</dbReference>